<organism evidence="2 3">
    <name type="scientific">Vibrio aerogenes CECT 7868</name>
    <dbReference type="NCBI Taxonomy" id="1216006"/>
    <lineage>
        <taxon>Bacteria</taxon>
        <taxon>Pseudomonadati</taxon>
        <taxon>Pseudomonadota</taxon>
        <taxon>Gammaproteobacteria</taxon>
        <taxon>Vibrionales</taxon>
        <taxon>Vibrionaceae</taxon>
        <taxon>Vibrio</taxon>
    </lineage>
</organism>
<evidence type="ECO:0000256" key="1">
    <source>
        <dbReference type="SAM" id="MobiDB-lite"/>
    </source>
</evidence>
<reference evidence="2 3" key="1">
    <citation type="submission" date="2016-11" db="EMBL/GenBank/DDBJ databases">
        <authorList>
            <person name="Jaros S."/>
            <person name="Januszkiewicz K."/>
            <person name="Wedrychowicz H."/>
        </authorList>
    </citation>
    <scope>NUCLEOTIDE SEQUENCE [LARGE SCALE GENOMIC DNA]</scope>
    <source>
        <strain evidence="2 3">CECT 7868</strain>
    </source>
</reference>
<dbReference type="AlphaFoldDB" id="A0A1M6BLN9"/>
<evidence type="ECO:0000313" key="2">
    <source>
        <dbReference type="EMBL" id="SHI49433.1"/>
    </source>
</evidence>
<protein>
    <submittedName>
        <fullName evidence="2">Uncharacterized protein</fullName>
    </submittedName>
</protein>
<dbReference type="Proteomes" id="UP000184608">
    <property type="component" value="Unassembled WGS sequence"/>
</dbReference>
<dbReference type="EMBL" id="FQXZ01000042">
    <property type="protein sequence ID" value="SHI49433.1"/>
    <property type="molecule type" value="Genomic_DNA"/>
</dbReference>
<gene>
    <name evidence="2" type="ORF">VA7868_03825</name>
</gene>
<evidence type="ECO:0000313" key="3">
    <source>
        <dbReference type="Proteomes" id="UP000184608"/>
    </source>
</evidence>
<proteinExistence type="predicted"/>
<feature type="compositionally biased region" description="Basic and acidic residues" evidence="1">
    <location>
        <begin position="1"/>
        <end position="11"/>
    </location>
</feature>
<keyword evidence="3" id="KW-1185">Reference proteome</keyword>
<sequence>MITGKYDRQPDRSNSSKNVRDLALGSALYQPTRNTFPIT</sequence>
<feature type="region of interest" description="Disordered" evidence="1">
    <location>
        <begin position="1"/>
        <end position="26"/>
    </location>
</feature>
<accession>A0A1M6BLN9</accession>
<name>A0A1M6BLN9_9VIBR</name>